<feature type="compositionally biased region" description="Polar residues" evidence="2">
    <location>
        <begin position="35"/>
        <end position="47"/>
    </location>
</feature>
<name>A0A067RL48_ZOONE</name>
<evidence type="ECO:0000313" key="4">
    <source>
        <dbReference type="Proteomes" id="UP000027135"/>
    </source>
</evidence>
<evidence type="ECO:0000256" key="2">
    <source>
        <dbReference type="SAM" id="MobiDB-lite"/>
    </source>
</evidence>
<evidence type="ECO:0000256" key="1">
    <source>
        <dbReference type="ARBA" id="ARBA00008315"/>
    </source>
</evidence>
<organism evidence="3 4">
    <name type="scientific">Zootermopsis nevadensis</name>
    <name type="common">Dampwood termite</name>
    <dbReference type="NCBI Taxonomy" id="136037"/>
    <lineage>
        <taxon>Eukaryota</taxon>
        <taxon>Metazoa</taxon>
        <taxon>Ecdysozoa</taxon>
        <taxon>Arthropoda</taxon>
        <taxon>Hexapoda</taxon>
        <taxon>Insecta</taxon>
        <taxon>Pterygota</taxon>
        <taxon>Neoptera</taxon>
        <taxon>Polyneoptera</taxon>
        <taxon>Dictyoptera</taxon>
        <taxon>Blattodea</taxon>
        <taxon>Blattoidea</taxon>
        <taxon>Termitoidae</taxon>
        <taxon>Termopsidae</taxon>
        <taxon>Zootermopsis</taxon>
    </lineage>
</organism>
<dbReference type="PANTHER" id="PTHR23035:SF1">
    <property type="entry name" value="CILIA- AND FLAGELLA-ASSOCIATED PROTEIN 97"/>
    <property type="match status" value="1"/>
</dbReference>
<reference evidence="3 4" key="1">
    <citation type="journal article" date="2014" name="Nat. Commun.">
        <title>Molecular traces of alternative social organization in a termite genome.</title>
        <authorList>
            <person name="Terrapon N."/>
            <person name="Li C."/>
            <person name="Robertson H.M."/>
            <person name="Ji L."/>
            <person name="Meng X."/>
            <person name="Booth W."/>
            <person name="Chen Z."/>
            <person name="Childers C.P."/>
            <person name="Glastad K.M."/>
            <person name="Gokhale K."/>
            <person name="Gowin J."/>
            <person name="Gronenberg W."/>
            <person name="Hermansen R.A."/>
            <person name="Hu H."/>
            <person name="Hunt B.G."/>
            <person name="Huylmans A.K."/>
            <person name="Khalil S.M."/>
            <person name="Mitchell R.D."/>
            <person name="Munoz-Torres M.C."/>
            <person name="Mustard J.A."/>
            <person name="Pan H."/>
            <person name="Reese J.T."/>
            <person name="Scharf M.E."/>
            <person name="Sun F."/>
            <person name="Vogel H."/>
            <person name="Xiao J."/>
            <person name="Yang W."/>
            <person name="Yang Z."/>
            <person name="Yang Z."/>
            <person name="Zhou J."/>
            <person name="Zhu J."/>
            <person name="Brent C.S."/>
            <person name="Elsik C.G."/>
            <person name="Goodisman M.A."/>
            <person name="Liberles D.A."/>
            <person name="Roe R.M."/>
            <person name="Vargo E.L."/>
            <person name="Vilcinskas A."/>
            <person name="Wang J."/>
            <person name="Bornberg-Bauer E."/>
            <person name="Korb J."/>
            <person name="Zhang G."/>
            <person name="Liebig J."/>
        </authorList>
    </citation>
    <scope>NUCLEOTIDE SEQUENCE [LARGE SCALE GENOMIC DNA]</scope>
    <source>
        <tissue evidence="3">Whole organism</tissue>
    </source>
</reference>
<dbReference type="AlphaFoldDB" id="A0A067RL48"/>
<evidence type="ECO:0000313" key="3">
    <source>
        <dbReference type="EMBL" id="KDR23728.1"/>
    </source>
</evidence>
<proteinExistence type="inferred from homology"/>
<dbReference type="STRING" id="136037.A0A067RL48"/>
<dbReference type="Pfam" id="PF13879">
    <property type="entry name" value="Hmw_CFAP97"/>
    <property type="match status" value="1"/>
</dbReference>
<protein>
    <submittedName>
        <fullName evidence="3">Uncharacterized protein</fullName>
    </submittedName>
</protein>
<dbReference type="OMA" id="ITASTMQ"/>
<feature type="region of interest" description="Disordered" evidence="2">
    <location>
        <begin position="29"/>
        <end position="53"/>
    </location>
</feature>
<dbReference type="InterPro" id="IPR029488">
    <property type="entry name" value="Hmw/CFAP97"/>
</dbReference>
<accession>A0A067RL48</accession>
<sequence length="83" mass="9562">MSFSNEQYWKIKRENEILDAKLKVLSKQRPKQPSAIVSQPRLSSSAINRKKQQAKIDHDNMILLKKIKQAKPSANITASTMQR</sequence>
<dbReference type="Proteomes" id="UP000027135">
    <property type="component" value="Unassembled WGS sequence"/>
</dbReference>
<dbReference type="InterPro" id="IPR038791">
    <property type="entry name" value="Cfap97/Hemingway"/>
</dbReference>
<dbReference type="EMBL" id="KK852446">
    <property type="protein sequence ID" value="KDR23728.1"/>
    <property type="molecule type" value="Genomic_DNA"/>
</dbReference>
<comment type="similarity">
    <text evidence="1">Belongs to the CFAP97 family.</text>
</comment>
<dbReference type="PANTHER" id="PTHR23035">
    <property type="entry name" value="CILIA- AND FLAGELLA-ASSOCIATED PROTEIN 97-RELATED"/>
    <property type="match status" value="1"/>
</dbReference>
<keyword evidence="4" id="KW-1185">Reference proteome</keyword>
<dbReference type="InParanoid" id="A0A067RL48"/>
<gene>
    <name evidence="3" type="ORF">L798_06014</name>
</gene>